<sequence>MEQELSITTLLEAITALTTTIGSLQAQIQSQGQQLAELKTICKETANHLGDKDQGGTQAQPGPLTGPITPPTFTRAQANTPRMARPGLREPFHPLRSTMGYNSEEEREEEPRRQIKKEPCRSSRDLRTLTPFSLGLDTKCPKMDLPNPFKGDIRGRKVVQWLDWMLLWGAIHWDQFNEDKQMVVWILYHMEDKAADWALPIIGTIIKGKTNTPTTIPAITACFKEAFANPDAKQAAARKIATLIQTASTAEYVTELRNEIAELDWNKEAYIAQFTRGLHWKVKELLSTKDNIPEELKAIFAAATKIDNTTAKTRKTIQEAAC</sequence>
<keyword evidence="3" id="KW-0645">Protease</keyword>
<gene>
    <name evidence="3" type="ORF">RHS01_06157</name>
</gene>
<dbReference type="GO" id="GO:0006508">
    <property type="term" value="P:proteolysis"/>
    <property type="evidence" value="ECO:0007669"/>
    <property type="project" value="UniProtKB-KW"/>
</dbReference>
<dbReference type="Proteomes" id="UP000614334">
    <property type="component" value="Unassembled WGS sequence"/>
</dbReference>
<reference evidence="3" key="1">
    <citation type="submission" date="2020-09" db="EMBL/GenBank/DDBJ databases">
        <title>Comparative genome analyses of four rice-infecting Rhizoctonia solani isolates reveal extensive enrichment of homogalacturonan modification genes.</title>
        <authorList>
            <person name="Lee D.-Y."/>
            <person name="Jeon J."/>
            <person name="Kim K.-T."/>
            <person name="Cheong K."/>
            <person name="Song H."/>
            <person name="Choi G."/>
            <person name="Ko J."/>
            <person name="Opiyo S.O."/>
            <person name="Zuo S."/>
            <person name="Madhav S."/>
            <person name="Lee Y.-H."/>
            <person name="Wang G.-L."/>
        </authorList>
    </citation>
    <scope>NUCLEOTIDE SEQUENCE</scope>
    <source>
        <strain evidence="3">AG1-IA B2</strain>
    </source>
</reference>
<protein>
    <submittedName>
        <fullName evidence="3">Retroviral aspartyl protease</fullName>
    </submittedName>
</protein>
<dbReference type="AlphaFoldDB" id="A0A8H7IBM8"/>
<dbReference type="PANTHER" id="PTHR15503">
    <property type="entry name" value="LDOC1 RELATED"/>
    <property type="match status" value="1"/>
</dbReference>
<comment type="caution">
    <text evidence="3">The sequence shown here is derived from an EMBL/GenBank/DDBJ whole genome shotgun (WGS) entry which is preliminary data.</text>
</comment>
<dbReference type="InterPro" id="IPR032567">
    <property type="entry name" value="RTL1-rel"/>
</dbReference>
<dbReference type="InterPro" id="IPR005162">
    <property type="entry name" value="Retrotrans_gag_dom"/>
</dbReference>
<feature type="domain" description="Retrotransposon gag" evidence="2">
    <location>
        <begin position="188"/>
        <end position="279"/>
    </location>
</feature>
<keyword evidence="3" id="KW-0378">Hydrolase</keyword>
<accession>A0A8H7IBM8</accession>
<dbReference type="PANTHER" id="PTHR15503:SF22">
    <property type="entry name" value="TRANSPOSON TY3-I GAG POLYPROTEIN"/>
    <property type="match status" value="1"/>
</dbReference>
<evidence type="ECO:0000259" key="2">
    <source>
        <dbReference type="Pfam" id="PF03732"/>
    </source>
</evidence>
<name>A0A8H7IBM8_9AGAM</name>
<proteinExistence type="predicted"/>
<evidence type="ECO:0000256" key="1">
    <source>
        <dbReference type="SAM" id="MobiDB-lite"/>
    </source>
</evidence>
<feature type="region of interest" description="Disordered" evidence="1">
    <location>
        <begin position="84"/>
        <end position="122"/>
    </location>
</feature>
<evidence type="ECO:0000313" key="3">
    <source>
        <dbReference type="EMBL" id="KAF8754272.1"/>
    </source>
</evidence>
<dbReference type="Pfam" id="PF03732">
    <property type="entry name" value="Retrotrans_gag"/>
    <property type="match status" value="1"/>
</dbReference>
<dbReference type="EMBL" id="JACYCF010000011">
    <property type="protein sequence ID" value="KAF8754272.1"/>
    <property type="molecule type" value="Genomic_DNA"/>
</dbReference>
<organism evidence="3 4">
    <name type="scientific">Rhizoctonia solani</name>
    <dbReference type="NCBI Taxonomy" id="456999"/>
    <lineage>
        <taxon>Eukaryota</taxon>
        <taxon>Fungi</taxon>
        <taxon>Dikarya</taxon>
        <taxon>Basidiomycota</taxon>
        <taxon>Agaricomycotina</taxon>
        <taxon>Agaricomycetes</taxon>
        <taxon>Cantharellales</taxon>
        <taxon>Ceratobasidiaceae</taxon>
        <taxon>Rhizoctonia</taxon>
    </lineage>
</organism>
<dbReference type="GO" id="GO:0008233">
    <property type="term" value="F:peptidase activity"/>
    <property type="evidence" value="ECO:0007669"/>
    <property type="project" value="UniProtKB-KW"/>
</dbReference>
<feature type="compositionally biased region" description="Basic and acidic residues" evidence="1">
    <location>
        <begin position="109"/>
        <end position="122"/>
    </location>
</feature>
<evidence type="ECO:0000313" key="4">
    <source>
        <dbReference type="Proteomes" id="UP000614334"/>
    </source>
</evidence>